<dbReference type="EMBL" id="JARPUR010000002">
    <property type="protein sequence ID" value="KAK4880957.1"/>
    <property type="molecule type" value="Genomic_DNA"/>
</dbReference>
<accession>A0AAN7PZR6</accession>
<gene>
    <name evidence="1" type="ORF">RN001_004276</name>
</gene>
<reference evidence="2" key="1">
    <citation type="submission" date="2023-01" db="EMBL/GenBank/DDBJ databases">
        <title>Key to firefly adult light organ development and bioluminescence: homeobox transcription factors regulate luciferase expression and transportation to peroxisome.</title>
        <authorList>
            <person name="Fu X."/>
        </authorList>
    </citation>
    <scope>NUCLEOTIDE SEQUENCE [LARGE SCALE GENOMIC DNA]</scope>
</reference>
<evidence type="ECO:0000313" key="2">
    <source>
        <dbReference type="Proteomes" id="UP001353858"/>
    </source>
</evidence>
<evidence type="ECO:0000313" key="1">
    <source>
        <dbReference type="EMBL" id="KAK4880957.1"/>
    </source>
</evidence>
<dbReference type="Proteomes" id="UP001353858">
    <property type="component" value="Unassembled WGS sequence"/>
</dbReference>
<sequence length="218" mass="25225">MLSRSVSIISIIFDQNSSSCLGITLLTSDSWYLNFRTQVLTNLRSFPNWTVENDVLLRRMKDLFWLLRDIPGDEWKIIVCRSWWEIFGSFYTPCQGALPSQGALKKLVGRKRGEVNQAPPNPATLEDLQIPERYTIYESTPGNTENFLLSDSDRTNNYVEAAHRRLQMELGVDHPTIWKLIDGLRKVQSNRDVYYEQLVAGHAPPQKLKKYREPMNGF</sequence>
<comment type="caution">
    <text evidence="1">The sequence shown here is derived from an EMBL/GenBank/DDBJ whole genome shotgun (WGS) entry which is preliminary data.</text>
</comment>
<keyword evidence="2" id="KW-1185">Reference proteome</keyword>
<proteinExistence type="predicted"/>
<organism evidence="1 2">
    <name type="scientific">Aquatica leii</name>
    <dbReference type="NCBI Taxonomy" id="1421715"/>
    <lineage>
        <taxon>Eukaryota</taxon>
        <taxon>Metazoa</taxon>
        <taxon>Ecdysozoa</taxon>
        <taxon>Arthropoda</taxon>
        <taxon>Hexapoda</taxon>
        <taxon>Insecta</taxon>
        <taxon>Pterygota</taxon>
        <taxon>Neoptera</taxon>
        <taxon>Endopterygota</taxon>
        <taxon>Coleoptera</taxon>
        <taxon>Polyphaga</taxon>
        <taxon>Elateriformia</taxon>
        <taxon>Elateroidea</taxon>
        <taxon>Lampyridae</taxon>
        <taxon>Luciolinae</taxon>
        <taxon>Aquatica</taxon>
    </lineage>
</organism>
<protein>
    <submittedName>
        <fullName evidence="1">Uncharacterized protein</fullName>
    </submittedName>
</protein>
<name>A0AAN7PZR6_9COLE</name>
<dbReference type="AlphaFoldDB" id="A0AAN7PZR6"/>